<sequence length="737" mass="79678">MGKTERKNNQMVLNIQTLLKKSINLSASLGLLTISLLPSLTVIQNMPVIAETKPMTLDPGETIDKSQDNWTTPEFTMPHNYTPVGKNTVGAKWIDNTTYNFGTFQRNTGSWLPLNGAVDMRYPIRITGTTFANAGGANPGAHLGDANGILLTNLPAAKLSQGATANALGIGNLGPNTYFIGNNYAFKQTWWQGAYKSATVIARGDGAKAKTLNASPIYDASNNTKNPFIMEWKTPVLNSDGTITGEMSYTTQNNGTPYTASTTITVQKSMSIGFMAATGGNYAKMAVTISSAKAGKGKQPAYINYLNTATGQQFAPSHKKWQFSTVVANIGDILRVVASNDTPDATTYIAPTAPLGYKLSSISPAITISNFPEGTTNPNQINVSYSPLPQTSTITYQWASNVPGQNGIPGKLQASLPSSTRLSGYTDSQLQFSPTIPKGYAIDTVRGPDSKIYTDTTIAGLSALEAAQNANPTFKAGDNHFLITLKALKQDVTLSFIINHYTTEKTPDNPGVQLISQALTGAMIDESDIKKMQDWLNNWITTKAIGWGVQDYETPSGSKYQQSLKQAIAGAGGHTLVEKNQYQVTLAYNGSLTFSDIPSVIDFGSHPISPKNKSYTGKLNRSLKVADTRGKNSLSRWQVTVRESTPIRELRPNKKAESTTSPQLRKDISFANHLTFNGKVLNNDDMLIHATSQPKTGETTLIDKDKLSPLILSVPIEYQKSLALFRGKITWTLLSAP</sequence>
<evidence type="ECO:0000313" key="3">
    <source>
        <dbReference type="Proteomes" id="UP000242246"/>
    </source>
</evidence>
<evidence type="ECO:0000256" key="1">
    <source>
        <dbReference type="SAM" id="MobiDB-lite"/>
    </source>
</evidence>
<reference evidence="2 3" key="1">
    <citation type="submission" date="2014-12" db="EMBL/GenBank/DDBJ databases">
        <title>Draft genome sequences of 10 type strains of Lactococcus.</title>
        <authorList>
            <person name="Sun Z."/>
            <person name="Zhong Z."/>
            <person name="Liu W."/>
            <person name="Zhang W."/>
            <person name="Zhang H."/>
        </authorList>
    </citation>
    <scope>NUCLEOTIDE SEQUENCE [LARGE SCALE GENOMIC DNA]</scope>
    <source>
        <strain evidence="2 3">DSM 20686</strain>
    </source>
</reference>
<proteinExistence type="predicted"/>
<comment type="caution">
    <text evidence="2">The sequence shown here is derived from an EMBL/GenBank/DDBJ whole genome shotgun (WGS) entry which is preliminary data.</text>
</comment>
<organism evidence="2 3">
    <name type="scientific">Pseudolactococcus plantarum</name>
    <dbReference type="NCBI Taxonomy" id="1365"/>
    <lineage>
        <taxon>Bacteria</taxon>
        <taxon>Bacillati</taxon>
        <taxon>Bacillota</taxon>
        <taxon>Bacilli</taxon>
        <taxon>Lactobacillales</taxon>
        <taxon>Streptococcaceae</taxon>
        <taxon>Pseudolactococcus</taxon>
    </lineage>
</organism>
<gene>
    <name evidence="2" type="ORF">RU87_GL000544</name>
</gene>
<feature type="region of interest" description="Disordered" evidence="1">
    <location>
        <begin position="55"/>
        <end position="77"/>
    </location>
</feature>
<name>A0A2A5RWD3_9LACT</name>
<evidence type="ECO:0000313" key="2">
    <source>
        <dbReference type="EMBL" id="PCS05478.1"/>
    </source>
</evidence>
<dbReference type="AlphaFoldDB" id="A0A2A5RWD3"/>
<keyword evidence="3" id="KW-1185">Reference proteome</keyword>
<dbReference type="Proteomes" id="UP000242246">
    <property type="component" value="Unassembled WGS sequence"/>
</dbReference>
<dbReference type="STRING" id="1348632.GCA_001591745_01685"/>
<accession>A0A2A5RWD3</accession>
<evidence type="ECO:0008006" key="4">
    <source>
        <dbReference type="Google" id="ProtNLM"/>
    </source>
</evidence>
<protein>
    <recommendedName>
        <fullName evidence="4">WxL domain-containing protein</fullName>
    </recommendedName>
</protein>
<dbReference type="EMBL" id="JXJX01000014">
    <property type="protein sequence ID" value="PCS05478.1"/>
    <property type="molecule type" value="Genomic_DNA"/>
</dbReference>